<proteinExistence type="inferred from homology"/>
<keyword evidence="4" id="KW-0645">Protease</keyword>
<feature type="signal peptide" evidence="3">
    <location>
        <begin position="1"/>
        <end position="22"/>
    </location>
</feature>
<dbReference type="Proteomes" id="UP001319200">
    <property type="component" value="Unassembled WGS sequence"/>
</dbReference>
<reference evidence="4 5" key="1">
    <citation type="submission" date="2021-05" db="EMBL/GenBank/DDBJ databases">
        <title>A Polyphasic approach of four new species of the genus Ohtaekwangia: Ohtaekwangia histidinii sp. nov., Ohtaekwangia cretensis sp. nov., Ohtaekwangia indiensis sp. nov., Ohtaekwangia reichenbachii sp. nov. from diverse environment.</title>
        <authorList>
            <person name="Octaviana S."/>
        </authorList>
    </citation>
    <scope>NUCLEOTIDE SEQUENCE [LARGE SCALE GENOMIC DNA]</scope>
    <source>
        <strain evidence="4 5">PWU4</strain>
    </source>
</reference>
<protein>
    <submittedName>
        <fullName evidence="4">D-alanyl-D-alanine carboxypeptidase</fullName>
        <ecNumber evidence="4">3.4.16.4</ecNumber>
    </submittedName>
</protein>
<evidence type="ECO:0000256" key="3">
    <source>
        <dbReference type="SAM" id="SignalP"/>
    </source>
</evidence>
<organism evidence="4 5">
    <name type="scientific">Chryseosolibacter histidini</name>
    <dbReference type="NCBI Taxonomy" id="2782349"/>
    <lineage>
        <taxon>Bacteria</taxon>
        <taxon>Pseudomonadati</taxon>
        <taxon>Bacteroidota</taxon>
        <taxon>Cytophagia</taxon>
        <taxon>Cytophagales</taxon>
        <taxon>Chryseotaleaceae</taxon>
        <taxon>Chryseosolibacter</taxon>
    </lineage>
</organism>
<comment type="similarity">
    <text evidence="1">Belongs to the peptidase S13 family.</text>
</comment>
<accession>A0AAP2DP88</accession>
<dbReference type="GO" id="GO:0000270">
    <property type="term" value="P:peptidoglycan metabolic process"/>
    <property type="evidence" value="ECO:0007669"/>
    <property type="project" value="TreeGrafter"/>
</dbReference>
<evidence type="ECO:0000256" key="1">
    <source>
        <dbReference type="ARBA" id="ARBA00006096"/>
    </source>
</evidence>
<dbReference type="PANTHER" id="PTHR30023">
    <property type="entry name" value="D-ALANYL-D-ALANINE CARBOXYPEPTIDASE"/>
    <property type="match status" value="1"/>
</dbReference>
<dbReference type="InterPro" id="IPR000667">
    <property type="entry name" value="Peptidase_S13"/>
</dbReference>
<keyword evidence="4" id="KW-0121">Carboxypeptidase</keyword>
<dbReference type="Pfam" id="PF02113">
    <property type="entry name" value="Peptidase_S13"/>
    <property type="match status" value="1"/>
</dbReference>
<dbReference type="EMBL" id="JAHESF010000033">
    <property type="protein sequence ID" value="MBT1699993.1"/>
    <property type="molecule type" value="Genomic_DNA"/>
</dbReference>
<comment type="caution">
    <text evidence="4">The sequence shown here is derived from an EMBL/GenBank/DDBJ whole genome shotgun (WGS) entry which is preliminary data.</text>
</comment>
<dbReference type="Gene3D" id="3.40.710.10">
    <property type="entry name" value="DD-peptidase/beta-lactamase superfamily"/>
    <property type="match status" value="2"/>
</dbReference>
<dbReference type="EC" id="3.4.16.4" evidence="4"/>
<keyword evidence="3" id="KW-0732">Signal</keyword>
<dbReference type="RefSeq" id="WP_254168290.1">
    <property type="nucleotide sequence ID" value="NZ_JAHESF010000033.1"/>
</dbReference>
<keyword evidence="5" id="KW-1185">Reference proteome</keyword>
<dbReference type="GO" id="GO:0006508">
    <property type="term" value="P:proteolysis"/>
    <property type="evidence" value="ECO:0007669"/>
    <property type="project" value="InterPro"/>
</dbReference>
<sequence length="429" mass="49450">MRIICSLLLLGLLASCSPISRPALTKKFNGIEKDLKDHTGFILYDLDKKKNVFEYNSAKYFTPASNTKIFTMFASFKILGDSVPALRYVQNGDSLIFWGTGDPSLLYKNVFNNNRVYDFLRNAPVPLYYSSSNFHTSSLGDGWAWDDYNYYYSAERSPFPVYGNIFTVKLEGDSPRIYPPYFRKHYSRGEQKERNQFIREIHSNDFKFHPGLRRSSTREWDIPIRVDKDIIVTLLSDTLKRDVKPVSKLIPQNTKTLYSMPVDSLFRVLMQESDNFIAEQLLLMCADAVSDSLQPEIAIKYVKENFLKDLQDEPSWVDGSGLSRFNLFTPRSVVQMWQKLYEMVPRERLFPLLAIGGKKGTVKNYYKGDPPYLFGKTGSLSNNHCLSGFLITKSGKTLIFSFMSNNFVAPTSSVRNNMQEILKMIHERY</sequence>
<evidence type="ECO:0000313" key="5">
    <source>
        <dbReference type="Proteomes" id="UP001319200"/>
    </source>
</evidence>
<dbReference type="AlphaFoldDB" id="A0AAP2DP88"/>
<dbReference type="PRINTS" id="PR00922">
    <property type="entry name" value="DADACBPTASE3"/>
</dbReference>
<dbReference type="GO" id="GO:0009002">
    <property type="term" value="F:serine-type D-Ala-D-Ala carboxypeptidase activity"/>
    <property type="evidence" value="ECO:0007669"/>
    <property type="project" value="UniProtKB-EC"/>
</dbReference>
<evidence type="ECO:0000256" key="2">
    <source>
        <dbReference type="ARBA" id="ARBA00022801"/>
    </source>
</evidence>
<evidence type="ECO:0000313" key="4">
    <source>
        <dbReference type="EMBL" id="MBT1699993.1"/>
    </source>
</evidence>
<dbReference type="PROSITE" id="PS51257">
    <property type="entry name" value="PROKAR_LIPOPROTEIN"/>
    <property type="match status" value="1"/>
</dbReference>
<dbReference type="PANTHER" id="PTHR30023:SF0">
    <property type="entry name" value="PENICILLIN-SENSITIVE CARBOXYPEPTIDASE A"/>
    <property type="match status" value="1"/>
</dbReference>
<gene>
    <name evidence="4" type="ORF">KK083_24110</name>
</gene>
<dbReference type="InterPro" id="IPR012338">
    <property type="entry name" value="Beta-lactam/transpept-like"/>
</dbReference>
<dbReference type="SUPFAM" id="SSF56601">
    <property type="entry name" value="beta-lactamase/transpeptidase-like"/>
    <property type="match status" value="1"/>
</dbReference>
<name>A0AAP2DP88_9BACT</name>
<keyword evidence="2 4" id="KW-0378">Hydrolase</keyword>
<feature type="chain" id="PRO_5043005347" evidence="3">
    <location>
        <begin position="23"/>
        <end position="429"/>
    </location>
</feature>